<dbReference type="InterPro" id="IPR051599">
    <property type="entry name" value="Cell_Envelope_Assoc"/>
</dbReference>
<dbReference type="InterPro" id="IPR014729">
    <property type="entry name" value="Rossmann-like_a/b/a_fold"/>
</dbReference>
<dbReference type="CDD" id="cd06259">
    <property type="entry name" value="YdcF-like"/>
    <property type="match status" value="1"/>
</dbReference>
<keyword evidence="3" id="KW-1185">Reference proteome</keyword>
<feature type="domain" description="DUF218" evidence="1">
    <location>
        <begin position="24"/>
        <end position="139"/>
    </location>
</feature>
<evidence type="ECO:0000313" key="3">
    <source>
        <dbReference type="Proteomes" id="UP000787635"/>
    </source>
</evidence>
<dbReference type="EMBL" id="JAAVNE010000003">
    <property type="protein sequence ID" value="NKC29852.1"/>
    <property type="molecule type" value="Genomic_DNA"/>
</dbReference>
<proteinExistence type="predicted"/>
<protein>
    <submittedName>
        <fullName evidence="2">YdcF family protein</fullName>
    </submittedName>
</protein>
<dbReference type="Gene3D" id="3.40.50.620">
    <property type="entry name" value="HUPs"/>
    <property type="match status" value="1"/>
</dbReference>
<evidence type="ECO:0000313" key="2">
    <source>
        <dbReference type="EMBL" id="NKC29852.1"/>
    </source>
</evidence>
<reference evidence="2 3" key="1">
    <citation type="submission" date="2020-03" db="EMBL/GenBank/DDBJ databases">
        <title>Roseomonas selenitidurans sp. nov. isolated from urban soil.</title>
        <authorList>
            <person name="Liu H."/>
        </authorList>
    </citation>
    <scope>NUCLEOTIDE SEQUENCE [LARGE SCALE GENOMIC DNA]</scope>
    <source>
        <strain evidence="2 3">BU-1</strain>
    </source>
</reference>
<accession>A0ABX1DY59</accession>
<sequence>MPGLTTRDAIAQFLFVRDEPGSVDLAMVLGAPTPSAMEPAIALYRQGLTRRILITGHGPATAARPEWAVFRDLALAAGVPESALLIEPEARNTRENFLLSEALIAREIGWEQVTAIAIASKPFHARRALMTARRIFPPHLRLAMTPPRHPADLQAETWWHTQAGRARIYGEIRRIADYALQDHLSDD</sequence>
<dbReference type="InterPro" id="IPR003848">
    <property type="entry name" value="DUF218"/>
</dbReference>
<evidence type="ECO:0000259" key="1">
    <source>
        <dbReference type="Pfam" id="PF02698"/>
    </source>
</evidence>
<name>A0ABX1DY59_9PROT</name>
<dbReference type="RefSeq" id="WP_168027479.1">
    <property type="nucleotide sequence ID" value="NZ_JAAVNE010000003.1"/>
</dbReference>
<dbReference type="PANTHER" id="PTHR30336:SF20">
    <property type="entry name" value="DUF218 DOMAIN-CONTAINING PROTEIN"/>
    <property type="match status" value="1"/>
</dbReference>
<dbReference type="Proteomes" id="UP000787635">
    <property type="component" value="Unassembled WGS sequence"/>
</dbReference>
<gene>
    <name evidence="2" type="ORF">HEQ75_03185</name>
</gene>
<dbReference type="Pfam" id="PF02698">
    <property type="entry name" value="DUF218"/>
    <property type="match status" value="1"/>
</dbReference>
<dbReference type="PANTHER" id="PTHR30336">
    <property type="entry name" value="INNER MEMBRANE PROTEIN, PROBABLE PERMEASE"/>
    <property type="match status" value="1"/>
</dbReference>
<comment type="caution">
    <text evidence="2">The sequence shown here is derived from an EMBL/GenBank/DDBJ whole genome shotgun (WGS) entry which is preliminary data.</text>
</comment>
<organism evidence="2 3">
    <name type="scientific">Falsiroseomonas selenitidurans</name>
    <dbReference type="NCBI Taxonomy" id="2716335"/>
    <lineage>
        <taxon>Bacteria</taxon>
        <taxon>Pseudomonadati</taxon>
        <taxon>Pseudomonadota</taxon>
        <taxon>Alphaproteobacteria</taxon>
        <taxon>Acetobacterales</taxon>
        <taxon>Roseomonadaceae</taxon>
        <taxon>Falsiroseomonas</taxon>
    </lineage>
</organism>